<comment type="caution">
    <text evidence="2">The sequence shown here is derived from an EMBL/GenBank/DDBJ whole genome shotgun (WGS) entry which is preliminary data.</text>
</comment>
<keyword evidence="3" id="KW-1185">Reference proteome</keyword>
<feature type="region of interest" description="Disordered" evidence="1">
    <location>
        <begin position="1"/>
        <end position="57"/>
    </location>
</feature>
<name>A0AAN5CA83_9BILA</name>
<dbReference type="Proteomes" id="UP001328107">
    <property type="component" value="Unassembled WGS sequence"/>
</dbReference>
<organism evidence="2 3">
    <name type="scientific">Pristionchus mayeri</name>
    <dbReference type="NCBI Taxonomy" id="1317129"/>
    <lineage>
        <taxon>Eukaryota</taxon>
        <taxon>Metazoa</taxon>
        <taxon>Ecdysozoa</taxon>
        <taxon>Nematoda</taxon>
        <taxon>Chromadorea</taxon>
        <taxon>Rhabditida</taxon>
        <taxon>Rhabditina</taxon>
        <taxon>Diplogasteromorpha</taxon>
        <taxon>Diplogasteroidea</taxon>
        <taxon>Neodiplogasteridae</taxon>
        <taxon>Pristionchus</taxon>
    </lineage>
</organism>
<dbReference type="EMBL" id="BTRK01000002">
    <property type="protein sequence ID" value="GMR34579.1"/>
    <property type="molecule type" value="Genomic_DNA"/>
</dbReference>
<feature type="non-terminal residue" evidence="2">
    <location>
        <position position="1"/>
    </location>
</feature>
<proteinExistence type="predicted"/>
<protein>
    <submittedName>
        <fullName evidence="2">Uncharacterized protein</fullName>
    </submittedName>
</protein>
<evidence type="ECO:0000313" key="3">
    <source>
        <dbReference type="Proteomes" id="UP001328107"/>
    </source>
</evidence>
<feature type="compositionally biased region" description="Low complexity" evidence="1">
    <location>
        <begin position="1"/>
        <end position="12"/>
    </location>
</feature>
<dbReference type="AlphaFoldDB" id="A0AAN5CA83"/>
<evidence type="ECO:0000256" key="1">
    <source>
        <dbReference type="SAM" id="MobiDB-lite"/>
    </source>
</evidence>
<reference evidence="3" key="1">
    <citation type="submission" date="2022-10" db="EMBL/GenBank/DDBJ databases">
        <title>Genome assembly of Pristionchus species.</title>
        <authorList>
            <person name="Yoshida K."/>
            <person name="Sommer R.J."/>
        </authorList>
    </citation>
    <scope>NUCLEOTIDE SEQUENCE [LARGE SCALE GENOMIC DNA]</scope>
    <source>
        <strain evidence="3">RS5460</strain>
    </source>
</reference>
<feature type="compositionally biased region" description="Basic and acidic residues" evidence="1">
    <location>
        <begin position="39"/>
        <end position="51"/>
    </location>
</feature>
<sequence>SPSCPTSPSSSSRGLVAEELERDLLPPLQHSRHLIGQEAHQHESGGEDKGRVGNQAIDEGTPQFEMMMESVLDSANESVCAASN</sequence>
<gene>
    <name evidence="2" type="ORF">PMAYCL1PPCAC_04774</name>
</gene>
<evidence type="ECO:0000313" key="2">
    <source>
        <dbReference type="EMBL" id="GMR34579.1"/>
    </source>
</evidence>
<accession>A0AAN5CA83</accession>